<accession>A0A0F9HK24</accession>
<organism evidence="2">
    <name type="scientific">marine sediment metagenome</name>
    <dbReference type="NCBI Taxonomy" id="412755"/>
    <lineage>
        <taxon>unclassified sequences</taxon>
        <taxon>metagenomes</taxon>
        <taxon>ecological metagenomes</taxon>
    </lineage>
</organism>
<dbReference type="AlphaFoldDB" id="A0A0F9HK24"/>
<evidence type="ECO:0000313" key="2">
    <source>
        <dbReference type="EMBL" id="KKM03537.1"/>
    </source>
</evidence>
<name>A0A0F9HK24_9ZZZZ</name>
<evidence type="ECO:0000256" key="1">
    <source>
        <dbReference type="SAM" id="MobiDB-lite"/>
    </source>
</evidence>
<feature type="region of interest" description="Disordered" evidence="1">
    <location>
        <begin position="103"/>
        <end position="128"/>
    </location>
</feature>
<protein>
    <submittedName>
        <fullName evidence="2">Uncharacterized protein</fullName>
    </submittedName>
</protein>
<proteinExistence type="predicted"/>
<comment type="caution">
    <text evidence="2">The sequence shown here is derived from an EMBL/GenBank/DDBJ whole genome shotgun (WGS) entry which is preliminary data.</text>
</comment>
<sequence length="128" mass="14090">MNWQPLALTEAENYCTGKIGINTRFAHNSKDVADCIERSTLDNTQPSVSRSITWACVGIKAGGYKGTISQCTKILDNADIWLLVSGGFTAAWNDVRPRPTVANQDLLGDELDRENRADDGDSIEEEQE</sequence>
<gene>
    <name evidence="2" type="ORF">LCGC14_1773470</name>
</gene>
<reference evidence="2" key="1">
    <citation type="journal article" date="2015" name="Nature">
        <title>Complex archaea that bridge the gap between prokaryotes and eukaryotes.</title>
        <authorList>
            <person name="Spang A."/>
            <person name="Saw J.H."/>
            <person name="Jorgensen S.L."/>
            <person name="Zaremba-Niedzwiedzka K."/>
            <person name="Martijn J."/>
            <person name="Lind A.E."/>
            <person name="van Eijk R."/>
            <person name="Schleper C."/>
            <person name="Guy L."/>
            <person name="Ettema T.J."/>
        </authorList>
    </citation>
    <scope>NUCLEOTIDE SEQUENCE</scope>
</reference>
<dbReference type="EMBL" id="LAZR01016660">
    <property type="protein sequence ID" value="KKM03537.1"/>
    <property type="molecule type" value="Genomic_DNA"/>
</dbReference>